<keyword evidence="1" id="KW-1133">Transmembrane helix</keyword>
<feature type="transmembrane region" description="Helical" evidence="1">
    <location>
        <begin position="44"/>
        <end position="63"/>
    </location>
</feature>
<reference evidence="4" key="1">
    <citation type="submission" date="2016-01" db="EMBL/GenBank/DDBJ databases">
        <title>Draft genome of Chromobacterium sp. F49.</title>
        <authorList>
            <person name="Hong K.W."/>
        </authorList>
    </citation>
    <scope>NUCLEOTIDE SEQUENCE [LARGE SCALE GENOMIC DNA]</scope>
    <source>
        <strain evidence="4">CN3</strain>
    </source>
</reference>
<dbReference type="EMBL" id="LQQO01000045">
    <property type="protein sequence ID" value="KZE11027.1"/>
    <property type="molecule type" value="Genomic_DNA"/>
</dbReference>
<dbReference type="PANTHER" id="PTHR33741">
    <property type="entry name" value="TRANSMEMBRANE PROTEIN DDB_G0269096-RELATED"/>
    <property type="match status" value="1"/>
</dbReference>
<evidence type="ECO:0000313" key="3">
    <source>
        <dbReference type="EMBL" id="KZE11027.1"/>
    </source>
</evidence>
<evidence type="ECO:0000313" key="4">
    <source>
        <dbReference type="Proteomes" id="UP000076609"/>
    </source>
</evidence>
<sequence>MRLFRSLLANAGFGRRVVACIGAGIGIALTMVVCAQVPWIEGDLPIIVAPLGASAVLVFAVPASPLAQPWPVVGGNILSTLVGVAVFQAIPNVTIAAGVAVGLAILLMSLCRCLHPPGGAAALTAVIGSAGIHDAGYAFAFAPVGINSIALVSIGIFYHRMTALSYPHQPATPAAIQAAVEPGGVRLEDIDAALAETPDAFDIAREDLTLLLERAEHFATVRRKK</sequence>
<evidence type="ECO:0000259" key="2">
    <source>
        <dbReference type="Pfam" id="PF04982"/>
    </source>
</evidence>
<gene>
    <name evidence="3" type="ORF">AVT10_06595</name>
</gene>
<feature type="domain" description="HPP transmembrane region" evidence="2">
    <location>
        <begin position="15"/>
        <end position="167"/>
    </location>
</feature>
<feature type="transmembrane region" description="Helical" evidence="1">
    <location>
        <begin position="135"/>
        <end position="158"/>
    </location>
</feature>
<dbReference type="Proteomes" id="UP000076609">
    <property type="component" value="Unassembled WGS sequence"/>
</dbReference>
<dbReference type="Pfam" id="PF04982">
    <property type="entry name" value="TM_HPP"/>
    <property type="match status" value="1"/>
</dbReference>
<dbReference type="RefSeq" id="WP_066693416.1">
    <property type="nucleotide sequence ID" value="NZ_CP117025.1"/>
</dbReference>
<evidence type="ECO:0000256" key="1">
    <source>
        <dbReference type="SAM" id="Phobius"/>
    </source>
</evidence>
<protein>
    <recommendedName>
        <fullName evidence="2">HPP transmembrane region domain-containing protein</fullName>
    </recommendedName>
</protein>
<dbReference type="InterPro" id="IPR058581">
    <property type="entry name" value="TM_HPP"/>
</dbReference>
<accession>A0ABR5YA08</accession>
<comment type="caution">
    <text evidence="3">The sequence shown here is derived from an EMBL/GenBank/DDBJ whole genome shotgun (WGS) entry which is preliminary data.</text>
</comment>
<keyword evidence="4" id="KW-1185">Reference proteome</keyword>
<proteinExistence type="predicted"/>
<keyword evidence="1" id="KW-0812">Transmembrane</keyword>
<dbReference type="InterPro" id="IPR007065">
    <property type="entry name" value="HPP"/>
</dbReference>
<keyword evidence="1" id="KW-0472">Membrane</keyword>
<name>A0ABR5YA08_9SPHN</name>
<organism evidence="3 4">
    <name type="scientific">Sphingomonas hankookensis</name>
    <dbReference type="NCBI Taxonomy" id="563996"/>
    <lineage>
        <taxon>Bacteria</taxon>
        <taxon>Pseudomonadati</taxon>
        <taxon>Pseudomonadota</taxon>
        <taxon>Alphaproteobacteria</taxon>
        <taxon>Sphingomonadales</taxon>
        <taxon>Sphingomonadaceae</taxon>
        <taxon>Sphingomonas</taxon>
    </lineage>
</organism>
<dbReference type="PANTHER" id="PTHR33741:SF5">
    <property type="entry name" value="TRANSMEMBRANE PROTEIN DDB_G0269096-RELATED"/>
    <property type="match status" value="1"/>
</dbReference>